<dbReference type="EC" id="2.4.1.-" evidence="9"/>
<proteinExistence type="inferred from homology"/>
<evidence type="ECO:0000313" key="10">
    <source>
        <dbReference type="EMBL" id="JAS09869.1"/>
    </source>
</evidence>
<organism evidence="10">
    <name type="scientific">Clastoptera arizonana</name>
    <name type="common">Arizona spittle bug</name>
    <dbReference type="NCBI Taxonomy" id="38151"/>
    <lineage>
        <taxon>Eukaryota</taxon>
        <taxon>Metazoa</taxon>
        <taxon>Ecdysozoa</taxon>
        <taxon>Arthropoda</taxon>
        <taxon>Hexapoda</taxon>
        <taxon>Insecta</taxon>
        <taxon>Pterygota</taxon>
        <taxon>Neoptera</taxon>
        <taxon>Paraneoptera</taxon>
        <taxon>Hemiptera</taxon>
        <taxon>Auchenorrhyncha</taxon>
        <taxon>Cercopoidea</taxon>
        <taxon>Clastopteridae</taxon>
        <taxon>Clastoptera</taxon>
    </lineage>
</organism>
<dbReference type="EMBL" id="GEDC01027429">
    <property type="protein sequence ID" value="JAS09869.1"/>
    <property type="molecule type" value="Transcribed_RNA"/>
</dbReference>
<comment type="similarity">
    <text evidence="2 9">Belongs to the chondroitin N-acetylgalactosaminyltransferase family.</text>
</comment>
<dbReference type="InterPro" id="IPR051227">
    <property type="entry name" value="CS_glycosyltransferase"/>
</dbReference>
<protein>
    <recommendedName>
        <fullName evidence="9">Hexosyltransferase</fullName>
        <ecNumber evidence="9">2.4.1.-</ecNumber>
    </recommendedName>
</protein>
<keyword evidence="6 9" id="KW-1133">Transmembrane helix</keyword>
<dbReference type="Pfam" id="PF05679">
    <property type="entry name" value="CHGN"/>
    <property type="match status" value="1"/>
</dbReference>
<reference evidence="10" key="1">
    <citation type="submission" date="2015-12" db="EMBL/GenBank/DDBJ databases">
        <title>De novo transcriptome assembly of four potential Pierce s Disease insect vectors from Arizona vineyards.</title>
        <authorList>
            <person name="Tassone E.E."/>
        </authorList>
    </citation>
    <scope>NUCLEOTIDE SEQUENCE</scope>
</reference>
<accession>A0A1B6C963</accession>
<comment type="subcellular location">
    <subcellularLocation>
        <location evidence="1 9">Golgi apparatus</location>
        <location evidence="1 9">Golgi stack membrane</location>
        <topology evidence="1 9">Single-pass type II membrane protein</topology>
    </subcellularLocation>
</comment>
<name>A0A1B6C963_9HEMI</name>
<keyword evidence="7 9" id="KW-0333">Golgi apparatus</keyword>
<dbReference type="Gene3D" id="3.90.550.50">
    <property type="match status" value="1"/>
</dbReference>
<evidence type="ECO:0000256" key="5">
    <source>
        <dbReference type="ARBA" id="ARBA00022968"/>
    </source>
</evidence>
<dbReference type="InterPro" id="IPR008428">
    <property type="entry name" value="Chond_GalNAc"/>
</dbReference>
<evidence type="ECO:0000256" key="9">
    <source>
        <dbReference type="RuleBase" id="RU364016"/>
    </source>
</evidence>
<dbReference type="PANTHER" id="PTHR12369">
    <property type="entry name" value="CHONDROITIN SYNTHASE"/>
    <property type="match status" value="1"/>
</dbReference>
<evidence type="ECO:0000256" key="6">
    <source>
        <dbReference type="ARBA" id="ARBA00022989"/>
    </source>
</evidence>
<dbReference type="AlphaFoldDB" id="A0A1B6C963"/>
<evidence type="ECO:0000256" key="3">
    <source>
        <dbReference type="ARBA" id="ARBA00022679"/>
    </source>
</evidence>
<sequence>MLRIVWSIFRQNTYFIIGIVAGLGLSFLLIPLVETDCIGETSRRIRPRVHSFDPEEYEPRINLAGKPKIEVVKDNVLIRPKFYATELGVREKLFIAVLTTPETISNLGIALNKTAAHLTSKIMFFIDAPSAQKINVSSLKLPGIVGFTDTREILKPFHLIKYILDNFLEDYDFFFIIKDSAYINIKNLYNFVNKISISEDAHVGQPTPNDDNSFCSLDSGILISNSVVRKMKESLEWCVKNAKQDSANDNFGRCIIHSSELPCTNTIQGLNYKSQIIETRKDIDLLTISNPEENLFNESMIVYPVNVPDDFYKLHSYFAKQLIISNLAKIEELRHSIVNISYSTPKGRKGVTWPIGNQPPTIPATHFDILRWDYFTLTHVYLDNDFSNLKPLTGAEKQDIEYVLNASIAKIEEKYKGELKFRKFINGYRKFDPARGMDYVLDLAFRDTTVGKTFQKRIEVCKPLGKVELIPVPYVTENIRINILLPVRKQEISRILNFLKQYSINVMEKKDVTFLMFVFMYAPDDPSKGDEDVFKEIKDTSISLSKKFEKSNSFIKWVSVRIPSKDSDYNIIHENFLDFAIVDLAIKKFSPESLILYAHSNMEIKLDYFNRVRMNTIPQFQVFSAIPFTEFHPDIVYSDALPRPPELDINKNYGHYDSKNTKFISFFAKDYLDARDAINSVIPLIKSDRDILKFAPLTDTSLQENYTSYAINGIYSMFVRASELHVFRAVEPALRLRHSEEYCTSPSGKDLENPTIVDIHKSCIESRAFNLASRSQLARLILEFQAEHTPKEKA</sequence>
<gene>
    <name evidence="10" type="ORF">g.27366</name>
</gene>
<keyword evidence="8 9" id="KW-0472">Membrane</keyword>
<feature type="transmembrane region" description="Helical" evidence="9">
    <location>
        <begin position="12"/>
        <end position="33"/>
    </location>
</feature>
<evidence type="ECO:0000256" key="7">
    <source>
        <dbReference type="ARBA" id="ARBA00023034"/>
    </source>
</evidence>
<evidence type="ECO:0000256" key="4">
    <source>
        <dbReference type="ARBA" id="ARBA00022692"/>
    </source>
</evidence>
<dbReference type="GO" id="GO:0032580">
    <property type="term" value="C:Golgi cisterna membrane"/>
    <property type="evidence" value="ECO:0007669"/>
    <property type="project" value="UniProtKB-SubCell"/>
</dbReference>
<keyword evidence="3 9" id="KW-0808">Transferase</keyword>
<keyword evidence="4 9" id="KW-0812">Transmembrane</keyword>
<evidence type="ECO:0000256" key="1">
    <source>
        <dbReference type="ARBA" id="ARBA00004447"/>
    </source>
</evidence>
<dbReference type="GO" id="GO:0047238">
    <property type="term" value="F:glucuronosyl-N-acetylgalactosaminyl-proteoglycan 4-beta-N-acetylgalactosaminyltransferase activity"/>
    <property type="evidence" value="ECO:0007669"/>
    <property type="project" value="TreeGrafter"/>
</dbReference>
<keyword evidence="5 9" id="KW-0735">Signal-anchor</keyword>
<evidence type="ECO:0000256" key="2">
    <source>
        <dbReference type="ARBA" id="ARBA00009239"/>
    </source>
</evidence>
<evidence type="ECO:0000256" key="8">
    <source>
        <dbReference type="ARBA" id="ARBA00023136"/>
    </source>
</evidence>
<dbReference type="PANTHER" id="PTHR12369:SF13">
    <property type="entry name" value="HEXOSYLTRANSFERASE"/>
    <property type="match status" value="1"/>
</dbReference>